<dbReference type="InterPro" id="IPR003661">
    <property type="entry name" value="HisK_dim/P_dom"/>
</dbReference>
<keyword evidence="10" id="KW-1185">Reference proteome</keyword>
<feature type="modified residue" description="4-aspartylphosphate" evidence="6">
    <location>
        <position position="573"/>
    </location>
</feature>
<dbReference type="SUPFAM" id="SSF55874">
    <property type="entry name" value="ATPase domain of HSP90 chaperone/DNA topoisomerase II/histidine kinase"/>
    <property type="match status" value="1"/>
</dbReference>
<dbReference type="SUPFAM" id="SSF52172">
    <property type="entry name" value="CheY-like"/>
    <property type="match status" value="1"/>
</dbReference>
<dbReference type="PRINTS" id="PR00344">
    <property type="entry name" value="BCTRLSENSOR"/>
</dbReference>
<dbReference type="InterPro" id="IPR036097">
    <property type="entry name" value="HisK_dim/P_sf"/>
</dbReference>
<evidence type="ECO:0000259" key="7">
    <source>
        <dbReference type="PROSITE" id="PS50109"/>
    </source>
</evidence>
<protein>
    <recommendedName>
        <fullName evidence="2">histidine kinase</fullName>
        <ecNumber evidence="2">2.7.13.3</ecNumber>
    </recommendedName>
</protein>
<dbReference type="EC" id="2.7.13.3" evidence="2"/>
<dbReference type="InterPro" id="IPR001789">
    <property type="entry name" value="Sig_transdc_resp-reg_receiver"/>
</dbReference>
<dbReference type="SMART" id="SM00448">
    <property type="entry name" value="REC"/>
    <property type="match status" value="1"/>
</dbReference>
<evidence type="ECO:0000259" key="8">
    <source>
        <dbReference type="PROSITE" id="PS50110"/>
    </source>
</evidence>
<feature type="domain" description="Response regulatory" evidence="8">
    <location>
        <begin position="521"/>
        <end position="639"/>
    </location>
</feature>
<evidence type="ECO:0000256" key="4">
    <source>
        <dbReference type="ARBA" id="ARBA00022679"/>
    </source>
</evidence>
<organism evidence="9 10">
    <name type="scientific">Xanthobacter oligotrophicus</name>
    <dbReference type="NCBI Taxonomy" id="2607286"/>
    <lineage>
        <taxon>Bacteria</taxon>
        <taxon>Pseudomonadati</taxon>
        <taxon>Pseudomonadota</taxon>
        <taxon>Alphaproteobacteria</taxon>
        <taxon>Hyphomicrobiales</taxon>
        <taxon>Xanthobacteraceae</taxon>
        <taxon>Xanthobacter</taxon>
    </lineage>
</organism>
<dbReference type="SUPFAM" id="SSF47384">
    <property type="entry name" value="Homodimeric domain of signal transducing histidine kinase"/>
    <property type="match status" value="1"/>
</dbReference>
<evidence type="ECO:0000313" key="9">
    <source>
        <dbReference type="EMBL" id="MFG1374193.1"/>
    </source>
</evidence>
<dbReference type="Pfam" id="PF00072">
    <property type="entry name" value="Response_reg"/>
    <property type="match status" value="1"/>
</dbReference>
<comment type="catalytic activity">
    <reaction evidence="1">
        <text>ATP + protein L-histidine = ADP + protein N-phospho-L-histidine.</text>
        <dbReference type="EC" id="2.7.13.3"/>
    </reaction>
</comment>
<reference evidence="9 10" key="1">
    <citation type="submission" date="2024-02" db="EMBL/GenBank/DDBJ databases">
        <title>Expansion and revision of Xanthobacter and proposal of Roseixanthobacter gen. nov.</title>
        <authorList>
            <person name="Soltysiak M.P.M."/>
            <person name="Jalihal A."/>
            <person name="Ory A."/>
            <person name="Chrisophersen C."/>
            <person name="Lee A.D."/>
            <person name="Boulton J."/>
            <person name="Springer M."/>
        </authorList>
    </citation>
    <scope>NUCLEOTIDE SEQUENCE [LARGE SCALE GENOMIC DNA]</scope>
    <source>
        <strain evidence="9 10">23A</strain>
    </source>
</reference>
<name>A0ABW7A2T0_9HYPH</name>
<dbReference type="Proteomes" id="UP001604002">
    <property type="component" value="Unassembled WGS sequence"/>
</dbReference>
<accession>A0ABW7A2T0</accession>
<sequence length="649" mass="70651">MASVESLTPETVAPPEVALLCQTNGCLAYRLRLASDGAPVLEWVAGHLGGVQPVPVLALGGEPLADGDGGIAAHLHALRLGERSELELAWPSLPGLRIRDVAHPLLDAGGRVAHIMGVVKQAAAAAVPLLMGLSGPDATLETTGFWSRRMVEHAGVGLAGFDTRGRLAEVNSAILRLPEALVRCVRPGRSLRRILLDAVRSGVIVTELAPRAFVGATLRTLREGRPGELRLADGRWFEWRVARFVGGGVAELHDVTDRERAEAALRAARDAAEDAASKKSRFLRAANHDLRQPLATLKILIYSSFGVQDDEKRLEFLHAMDVTVGIMDEILGSLLQIGQLDAGRIVPRIVHFQISQVISRLKVEFQPQAEAKGLRFRVFTGRSTVQSDRVLLERILSNFIANAIRYTETGGVLVGVRRRGGRLEVQVWDTGCGIAEDQRELIFEEFHQVAEQQGARQRGLGLGLNIASRLAEILDHTISVRSWPGRGSVFSIALPFGDLWRSDLGEPEISERIGGEFLGVRMLVIEDNELLRNTVCTMLERWGVKVTSAGDGASALALFRGEDPPDPQIALVDYRLPNGRAGTDVLSDLKRLLARDLPGIVTTADNDPALINQIRSEGLPVLIKPVSPARLRSAMHHLLYEQNRVPEIT</sequence>
<dbReference type="InterPro" id="IPR011006">
    <property type="entry name" value="CheY-like_superfamily"/>
</dbReference>
<dbReference type="SMART" id="SM00388">
    <property type="entry name" value="HisKA"/>
    <property type="match status" value="1"/>
</dbReference>
<dbReference type="InterPro" id="IPR005467">
    <property type="entry name" value="His_kinase_dom"/>
</dbReference>
<dbReference type="Pfam" id="PF02518">
    <property type="entry name" value="HATPase_c"/>
    <property type="match status" value="1"/>
</dbReference>
<evidence type="ECO:0000313" key="10">
    <source>
        <dbReference type="Proteomes" id="UP001604002"/>
    </source>
</evidence>
<comment type="caution">
    <text evidence="9">The sequence shown here is derived from an EMBL/GenBank/DDBJ whole genome shotgun (WGS) entry which is preliminary data.</text>
</comment>
<dbReference type="GO" id="GO:0005524">
    <property type="term" value="F:ATP binding"/>
    <property type="evidence" value="ECO:0007669"/>
    <property type="project" value="UniProtKB-KW"/>
</dbReference>
<keyword evidence="3 6" id="KW-0597">Phosphoprotein</keyword>
<dbReference type="SMART" id="SM00387">
    <property type="entry name" value="HATPase_c"/>
    <property type="match status" value="1"/>
</dbReference>
<dbReference type="InterPro" id="IPR036890">
    <property type="entry name" value="HATPase_C_sf"/>
</dbReference>
<dbReference type="RefSeq" id="WP_393993860.1">
    <property type="nucleotide sequence ID" value="NZ_JBAFVH010000011.1"/>
</dbReference>
<dbReference type="Pfam" id="PF12860">
    <property type="entry name" value="PAS_7"/>
    <property type="match status" value="1"/>
</dbReference>
<dbReference type="Gene3D" id="1.10.287.130">
    <property type="match status" value="1"/>
</dbReference>
<evidence type="ECO:0000256" key="3">
    <source>
        <dbReference type="ARBA" id="ARBA00022553"/>
    </source>
</evidence>
<dbReference type="PANTHER" id="PTHR43047:SF9">
    <property type="entry name" value="HISTIDINE KINASE"/>
    <property type="match status" value="1"/>
</dbReference>
<evidence type="ECO:0000256" key="5">
    <source>
        <dbReference type="ARBA" id="ARBA00022777"/>
    </source>
</evidence>
<keyword evidence="9" id="KW-0547">Nucleotide-binding</keyword>
<dbReference type="Gene3D" id="3.30.450.20">
    <property type="entry name" value="PAS domain"/>
    <property type="match status" value="1"/>
</dbReference>
<keyword evidence="9" id="KW-0067">ATP-binding</keyword>
<dbReference type="InterPro" id="IPR003594">
    <property type="entry name" value="HATPase_dom"/>
</dbReference>
<dbReference type="CDD" id="cd00082">
    <property type="entry name" value="HisKA"/>
    <property type="match status" value="1"/>
</dbReference>
<feature type="domain" description="Histidine kinase" evidence="7">
    <location>
        <begin position="285"/>
        <end position="498"/>
    </location>
</feature>
<keyword evidence="4" id="KW-0808">Transferase</keyword>
<dbReference type="PROSITE" id="PS50110">
    <property type="entry name" value="RESPONSE_REGULATORY"/>
    <property type="match status" value="1"/>
</dbReference>
<evidence type="ECO:0000256" key="6">
    <source>
        <dbReference type="PROSITE-ProRule" id="PRU00169"/>
    </source>
</evidence>
<dbReference type="Gene3D" id="3.30.565.10">
    <property type="entry name" value="Histidine kinase-like ATPase, C-terminal domain"/>
    <property type="match status" value="1"/>
</dbReference>
<evidence type="ECO:0000256" key="1">
    <source>
        <dbReference type="ARBA" id="ARBA00000085"/>
    </source>
</evidence>
<dbReference type="EMBL" id="JBAFVH010000011">
    <property type="protein sequence ID" value="MFG1374193.1"/>
    <property type="molecule type" value="Genomic_DNA"/>
</dbReference>
<dbReference type="CDD" id="cd00156">
    <property type="entry name" value="REC"/>
    <property type="match status" value="1"/>
</dbReference>
<proteinExistence type="predicted"/>
<dbReference type="InterPro" id="IPR004358">
    <property type="entry name" value="Sig_transdc_His_kin-like_C"/>
</dbReference>
<dbReference type="PANTHER" id="PTHR43047">
    <property type="entry name" value="TWO-COMPONENT HISTIDINE PROTEIN KINASE"/>
    <property type="match status" value="1"/>
</dbReference>
<dbReference type="Gene3D" id="3.40.50.2300">
    <property type="match status" value="1"/>
</dbReference>
<gene>
    <name evidence="9" type="ORF">V5F32_18595</name>
</gene>
<dbReference type="PROSITE" id="PS50109">
    <property type="entry name" value="HIS_KIN"/>
    <property type="match status" value="1"/>
</dbReference>
<keyword evidence="5" id="KW-0418">Kinase</keyword>
<evidence type="ECO:0000256" key="2">
    <source>
        <dbReference type="ARBA" id="ARBA00012438"/>
    </source>
</evidence>